<comment type="function">
    <text evidence="9">Part of the tripartite ATP-independent periplasmic (TRAP) transport system.</text>
</comment>
<dbReference type="InterPro" id="IPR055348">
    <property type="entry name" value="DctQ"/>
</dbReference>
<keyword evidence="4 9" id="KW-0997">Cell inner membrane</keyword>
<reference evidence="11 12" key="1">
    <citation type="submission" date="2015-09" db="EMBL/GenBank/DDBJ databases">
        <authorList>
            <person name="Jackson K.R."/>
            <person name="Lunt B.L."/>
            <person name="Fisher J.N.B."/>
            <person name="Gardner A.V."/>
            <person name="Bailey M.E."/>
            <person name="Deus L.M."/>
            <person name="Earl A.S."/>
            <person name="Gibby P.D."/>
            <person name="Hartmann K.A."/>
            <person name="Liu J.E."/>
            <person name="Manci A.M."/>
            <person name="Nielsen D.A."/>
            <person name="Solomon M.B."/>
            <person name="Breakwell D.P."/>
            <person name="Burnett S.H."/>
            <person name="Grose J.H."/>
        </authorList>
    </citation>
    <scope>NUCLEOTIDE SEQUENCE [LARGE SCALE GENOMIC DNA]</scope>
    <source>
        <strain evidence="11 12">16</strain>
    </source>
</reference>
<feature type="transmembrane region" description="Helical" evidence="9">
    <location>
        <begin position="15"/>
        <end position="37"/>
    </location>
</feature>
<proteinExistence type="inferred from homology"/>
<dbReference type="GO" id="GO:0015740">
    <property type="term" value="P:C4-dicarboxylate transport"/>
    <property type="evidence" value="ECO:0007669"/>
    <property type="project" value="TreeGrafter"/>
</dbReference>
<accession>A0A0P6W4B0</accession>
<evidence type="ECO:0000259" key="10">
    <source>
        <dbReference type="Pfam" id="PF04290"/>
    </source>
</evidence>
<evidence type="ECO:0000256" key="1">
    <source>
        <dbReference type="ARBA" id="ARBA00004429"/>
    </source>
</evidence>
<feature type="domain" description="Tripartite ATP-independent periplasmic transporters DctQ component" evidence="10">
    <location>
        <begin position="24"/>
        <end position="145"/>
    </location>
</feature>
<comment type="subcellular location">
    <subcellularLocation>
        <location evidence="1 9">Cell inner membrane</location>
        <topology evidence="1 9">Multi-pass membrane protein</topology>
    </subcellularLocation>
</comment>
<sequence>MLQTWVGRLVGVTRFAAASAFAAMIVLTLVQVINRYALGWSMFWTEETIVLLLVWAMLLGLPVQLWHHEEIVVDVLPTDNPLVQRLKDGTNLACSVAFCGVLAWAGYAFAMRGLPVTSPALGISRVWFFLPIPLSAALSVLILLTRPAGRSVGGFD</sequence>
<evidence type="ECO:0000256" key="7">
    <source>
        <dbReference type="ARBA" id="ARBA00023136"/>
    </source>
</evidence>
<dbReference type="PANTHER" id="PTHR35011:SF2">
    <property type="entry name" value="2,3-DIKETO-L-GULONATE TRAP TRANSPORTER SMALL PERMEASE PROTEIN YIAM"/>
    <property type="match status" value="1"/>
</dbReference>
<evidence type="ECO:0000313" key="12">
    <source>
        <dbReference type="Proteomes" id="UP000048984"/>
    </source>
</evidence>
<dbReference type="AlphaFoldDB" id="A0A0P6W4B0"/>
<evidence type="ECO:0000256" key="6">
    <source>
        <dbReference type="ARBA" id="ARBA00022989"/>
    </source>
</evidence>
<reference evidence="11 12" key="2">
    <citation type="submission" date="2015-10" db="EMBL/GenBank/DDBJ databases">
        <title>Draft Genome Sequence of Prosthecomicrobium hirschii ATCC 27832.</title>
        <authorList>
            <person name="Daniel J."/>
            <person name="Givan S.A."/>
            <person name="Brun Y.V."/>
            <person name="Brown P.J."/>
        </authorList>
    </citation>
    <scope>NUCLEOTIDE SEQUENCE [LARGE SCALE GENOMIC DNA]</scope>
    <source>
        <strain evidence="11 12">16</strain>
    </source>
</reference>
<dbReference type="OrthoDB" id="4964541at2"/>
<dbReference type="PANTHER" id="PTHR35011">
    <property type="entry name" value="2,3-DIKETO-L-GULONATE TRAP TRANSPORTER SMALL PERMEASE PROTEIN YIAM"/>
    <property type="match status" value="1"/>
</dbReference>
<evidence type="ECO:0000256" key="8">
    <source>
        <dbReference type="ARBA" id="ARBA00038436"/>
    </source>
</evidence>
<keyword evidence="3" id="KW-1003">Cell membrane</keyword>
<dbReference type="GO" id="GO:0005886">
    <property type="term" value="C:plasma membrane"/>
    <property type="evidence" value="ECO:0007669"/>
    <property type="project" value="UniProtKB-SubCell"/>
</dbReference>
<name>A0A0P6W4B0_9HYPH</name>
<protein>
    <recommendedName>
        <fullName evidence="9">TRAP transporter small permease protein</fullName>
    </recommendedName>
</protein>
<feature type="transmembrane region" description="Helical" evidence="9">
    <location>
        <begin position="122"/>
        <end position="144"/>
    </location>
</feature>
<feature type="transmembrane region" description="Helical" evidence="9">
    <location>
        <begin position="49"/>
        <end position="67"/>
    </location>
</feature>
<dbReference type="GO" id="GO:0022857">
    <property type="term" value="F:transmembrane transporter activity"/>
    <property type="evidence" value="ECO:0007669"/>
    <property type="project" value="UniProtKB-UniRule"/>
</dbReference>
<evidence type="ECO:0000256" key="3">
    <source>
        <dbReference type="ARBA" id="ARBA00022475"/>
    </source>
</evidence>
<evidence type="ECO:0000256" key="5">
    <source>
        <dbReference type="ARBA" id="ARBA00022692"/>
    </source>
</evidence>
<evidence type="ECO:0000256" key="4">
    <source>
        <dbReference type="ARBA" id="ARBA00022519"/>
    </source>
</evidence>
<comment type="subunit">
    <text evidence="9">The complex comprises the extracytoplasmic solute receptor protein and the two transmembrane proteins.</text>
</comment>
<evidence type="ECO:0000256" key="9">
    <source>
        <dbReference type="RuleBase" id="RU369079"/>
    </source>
</evidence>
<evidence type="ECO:0000256" key="2">
    <source>
        <dbReference type="ARBA" id="ARBA00022448"/>
    </source>
</evidence>
<keyword evidence="7 9" id="KW-0472">Membrane</keyword>
<evidence type="ECO:0000313" key="11">
    <source>
        <dbReference type="EMBL" id="KPL53279.1"/>
    </source>
</evidence>
<comment type="caution">
    <text evidence="11">The sequence shown here is derived from an EMBL/GenBank/DDBJ whole genome shotgun (WGS) entry which is preliminary data.</text>
</comment>
<keyword evidence="2 9" id="KW-0813">Transport</keyword>
<dbReference type="RefSeq" id="WP_054359444.1">
    <property type="nucleotide sequence ID" value="NZ_LJYW01000001.1"/>
</dbReference>
<dbReference type="EMBL" id="LJYW01000001">
    <property type="protein sequence ID" value="KPL53279.1"/>
    <property type="molecule type" value="Genomic_DNA"/>
</dbReference>
<dbReference type="STRING" id="665126.ABB55_14545"/>
<dbReference type="Pfam" id="PF04290">
    <property type="entry name" value="DctQ"/>
    <property type="match status" value="1"/>
</dbReference>
<comment type="similarity">
    <text evidence="8 9">Belongs to the TRAP transporter small permease family.</text>
</comment>
<keyword evidence="12" id="KW-1185">Reference proteome</keyword>
<dbReference type="Proteomes" id="UP000048984">
    <property type="component" value="Unassembled WGS sequence"/>
</dbReference>
<keyword evidence="6 9" id="KW-1133">Transmembrane helix</keyword>
<gene>
    <name evidence="11" type="ORF">ABB55_14545</name>
</gene>
<dbReference type="InterPro" id="IPR007387">
    <property type="entry name" value="TRAP_DctQ"/>
</dbReference>
<keyword evidence="5 9" id="KW-0812">Transmembrane</keyword>
<feature type="transmembrane region" description="Helical" evidence="9">
    <location>
        <begin position="90"/>
        <end position="110"/>
    </location>
</feature>
<organism evidence="11 12">
    <name type="scientific">Prosthecodimorpha hirschii</name>
    <dbReference type="NCBI Taxonomy" id="665126"/>
    <lineage>
        <taxon>Bacteria</taxon>
        <taxon>Pseudomonadati</taxon>
        <taxon>Pseudomonadota</taxon>
        <taxon>Alphaproteobacteria</taxon>
        <taxon>Hyphomicrobiales</taxon>
        <taxon>Ancalomicrobiaceae</taxon>
        <taxon>Prosthecodimorpha</taxon>
    </lineage>
</organism>